<comment type="caution">
    <text evidence="1">The sequence shown here is derived from an EMBL/GenBank/DDBJ whole genome shotgun (WGS) entry which is preliminary data.</text>
</comment>
<organism evidence="1 2">
    <name type="scientific">Vibrio olivae</name>
    <dbReference type="NCBI Taxonomy" id="1243002"/>
    <lineage>
        <taxon>Bacteria</taxon>
        <taxon>Pseudomonadati</taxon>
        <taxon>Pseudomonadota</taxon>
        <taxon>Gammaproteobacteria</taxon>
        <taxon>Vibrionales</taxon>
        <taxon>Vibrionaceae</taxon>
        <taxon>Vibrio</taxon>
    </lineage>
</organism>
<keyword evidence="2" id="KW-1185">Reference proteome</keyword>
<dbReference type="EMBL" id="JBHMEP010000002">
    <property type="protein sequence ID" value="MFB9135655.1"/>
    <property type="molecule type" value="Genomic_DNA"/>
</dbReference>
<sequence length="171" mass="20015">MTSHTAKETYQLHDASWALSVFDHSPSQFELTYQSERMYLGQLEVLNNGELLTVDDVEWRFRHKTQRLEQWCQLRHSETLSVNMNYYFHQGSLVIEYLARNSVPTRLDIRHSISTLQPAFSDVAPVNPSSIPDVLKRQRNGMPSEFLSQTEKTDFFREAFSATQWIVLNKM</sequence>
<reference evidence="1 2" key="1">
    <citation type="submission" date="2024-09" db="EMBL/GenBank/DDBJ databases">
        <authorList>
            <person name="Sun Q."/>
            <person name="Mori K."/>
        </authorList>
    </citation>
    <scope>NUCLEOTIDE SEQUENCE [LARGE SCALE GENOMIC DNA]</scope>
    <source>
        <strain evidence="1 2">CECT 8064</strain>
    </source>
</reference>
<name>A0ABV5HNX6_9VIBR</name>
<dbReference type="Proteomes" id="UP001589645">
    <property type="component" value="Unassembled WGS sequence"/>
</dbReference>
<gene>
    <name evidence="1" type="ORF">ACFFUV_11845</name>
</gene>
<evidence type="ECO:0000313" key="1">
    <source>
        <dbReference type="EMBL" id="MFB9135655.1"/>
    </source>
</evidence>
<proteinExistence type="predicted"/>
<accession>A0ABV5HNX6</accession>
<dbReference type="RefSeq" id="WP_390192876.1">
    <property type="nucleotide sequence ID" value="NZ_JBHMEP010000002.1"/>
</dbReference>
<protein>
    <submittedName>
        <fullName evidence="1">Uncharacterized protein</fullName>
    </submittedName>
</protein>
<evidence type="ECO:0000313" key="2">
    <source>
        <dbReference type="Proteomes" id="UP001589645"/>
    </source>
</evidence>